<feature type="compositionally biased region" description="Polar residues" evidence="1">
    <location>
        <begin position="156"/>
        <end position="173"/>
    </location>
</feature>
<evidence type="ECO:0000313" key="3">
    <source>
        <dbReference type="Proteomes" id="UP000054549"/>
    </source>
</evidence>
<reference evidence="2 3" key="1">
    <citation type="submission" date="2014-04" db="EMBL/GenBank/DDBJ databases">
        <title>Evolutionary Origins and Diversification of the Mycorrhizal Mutualists.</title>
        <authorList>
            <consortium name="DOE Joint Genome Institute"/>
            <consortium name="Mycorrhizal Genomics Consortium"/>
            <person name="Kohler A."/>
            <person name="Kuo A."/>
            <person name="Nagy L.G."/>
            <person name="Floudas D."/>
            <person name="Copeland A."/>
            <person name="Barry K.W."/>
            <person name="Cichocki N."/>
            <person name="Veneault-Fourrey C."/>
            <person name="LaButti K."/>
            <person name="Lindquist E.A."/>
            <person name="Lipzen A."/>
            <person name="Lundell T."/>
            <person name="Morin E."/>
            <person name="Murat C."/>
            <person name="Riley R."/>
            <person name="Ohm R."/>
            <person name="Sun H."/>
            <person name="Tunlid A."/>
            <person name="Henrissat B."/>
            <person name="Grigoriev I.V."/>
            <person name="Hibbett D.S."/>
            <person name="Martin F."/>
        </authorList>
    </citation>
    <scope>NUCLEOTIDE SEQUENCE [LARGE SCALE GENOMIC DNA]</scope>
    <source>
        <strain evidence="2 3">Koide BX008</strain>
    </source>
</reference>
<feature type="region of interest" description="Disordered" evidence="1">
    <location>
        <begin position="110"/>
        <end position="144"/>
    </location>
</feature>
<keyword evidence="3" id="KW-1185">Reference proteome</keyword>
<dbReference type="InParanoid" id="A0A0C2XF40"/>
<accession>A0A0C2XF40</accession>
<feature type="compositionally biased region" description="Polar residues" evidence="1">
    <location>
        <begin position="183"/>
        <end position="194"/>
    </location>
</feature>
<dbReference type="EMBL" id="KN818229">
    <property type="protein sequence ID" value="KIL68016.1"/>
    <property type="molecule type" value="Genomic_DNA"/>
</dbReference>
<name>A0A0C2XF40_AMAMK</name>
<protein>
    <submittedName>
        <fullName evidence="2">Uncharacterized protein</fullName>
    </submittedName>
</protein>
<dbReference type="AlphaFoldDB" id="A0A0C2XF40"/>
<proteinExistence type="predicted"/>
<gene>
    <name evidence="2" type="ORF">M378DRAFT_176795</name>
</gene>
<dbReference type="HOGENOM" id="CLU_1065468_0_0_1"/>
<organism evidence="2 3">
    <name type="scientific">Amanita muscaria (strain Koide BX008)</name>
    <dbReference type="NCBI Taxonomy" id="946122"/>
    <lineage>
        <taxon>Eukaryota</taxon>
        <taxon>Fungi</taxon>
        <taxon>Dikarya</taxon>
        <taxon>Basidiomycota</taxon>
        <taxon>Agaricomycotina</taxon>
        <taxon>Agaricomycetes</taxon>
        <taxon>Agaricomycetidae</taxon>
        <taxon>Agaricales</taxon>
        <taxon>Pluteineae</taxon>
        <taxon>Amanitaceae</taxon>
        <taxon>Amanita</taxon>
    </lineage>
</organism>
<evidence type="ECO:0000313" key="2">
    <source>
        <dbReference type="EMBL" id="KIL68016.1"/>
    </source>
</evidence>
<sequence>MVLSSGTKHSASGGWDVIGAGTQVRLGALDHIAPRKKAKYKNKDFVMPEVHNPLAFSKAQVTLTVPTIHSPRKTVSTAQESTNITQNMHEAEVDSEPERDCEDLDKRFEESQVPGLRASPVDCTRTETNKPIEHGEASTDDNREDHAQVVDSLMQNGRSAEQTQVVSTPNLAGNGTEEKETEVNNGTAAEQSKATGKARKSYVKKKLNQVNTKALCGNDWIDRISGGTCADFEKYWKDLGTEGQKPWLDLQKEAKNKKTNK</sequence>
<evidence type="ECO:0000256" key="1">
    <source>
        <dbReference type="SAM" id="MobiDB-lite"/>
    </source>
</evidence>
<dbReference type="Proteomes" id="UP000054549">
    <property type="component" value="Unassembled WGS sequence"/>
</dbReference>
<feature type="compositionally biased region" description="Basic and acidic residues" evidence="1">
    <location>
        <begin position="124"/>
        <end position="144"/>
    </location>
</feature>
<feature type="region of interest" description="Disordered" evidence="1">
    <location>
        <begin position="156"/>
        <end position="197"/>
    </location>
</feature>